<proteinExistence type="predicted"/>
<evidence type="ECO:0000313" key="2">
    <source>
        <dbReference type="EMBL" id="SFR59665.1"/>
    </source>
</evidence>
<dbReference type="EMBL" id="FOYZ01000001">
    <property type="protein sequence ID" value="SFR59665.1"/>
    <property type="molecule type" value="Genomic_DNA"/>
</dbReference>
<feature type="chain" id="PRO_5039728923" evidence="1">
    <location>
        <begin position="24"/>
        <end position="148"/>
    </location>
</feature>
<dbReference type="AlphaFoldDB" id="A0A1I6HYX7"/>
<evidence type="ECO:0000313" key="3">
    <source>
        <dbReference type="Proteomes" id="UP000199659"/>
    </source>
</evidence>
<sequence>MKKRFIILSICTMIILVSCFHTSNKKVSLPDYVDLDTLPENYSISNAKDDNCVVFEDQFLVSGESQWNTFLNLRDNEQAATIRIANCYLNDDKVYLQDLSFDGSSYSVKEKNEKEKQYSDIVNISLHFFHKDVRPMPHPVRRHSIVAS</sequence>
<name>A0A1I6HYX7_9FIRM</name>
<dbReference type="OrthoDB" id="1953804at2"/>
<dbReference type="RefSeq" id="WP_092559026.1">
    <property type="nucleotide sequence ID" value="NZ_FOYZ01000001.1"/>
</dbReference>
<protein>
    <submittedName>
        <fullName evidence="2">Uncharacterized protein</fullName>
    </submittedName>
</protein>
<accession>A0A1I6HYX7</accession>
<reference evidence="2 3" key="1">
    <citation type="submission" date="2016-10" db="EMBL/GenBank/DDBJ databases">
        <authorList>
            <person name="de Groot N.N."/>
        </authorList>
    </citation>
    <scope>NUCLEOTIDE SEQUENCE [LARGE SCALE GENOMIC DNA]</scope>
    <source>
        <strain evidence="2 3">743A</strain>
    </source>
</reference>
<gene>
    <name evidence="2" type="ORF">SAMN05661086_00412</name>
</gene>
<keyword evidence="3" id="KW-1185">Reference proteome</keyword>
<dbReference type="PROSITE" id="PS51257">
    <property type="entry name" value="PROKAR_LIPOPROTEIN"/>
    <property type="match status" value="1"/>
</dbReference>
<keyword evidence="1" id="KW-0732">Signal</keyword>
<organism evidence="2 3">
    <name type="scientific">Anaeromicropila populeti</name>
    <dbReference type="NCBI Taxonomy" id="37658"/>
    <lineage>
        <taxon>Bacteria</taxon>
        <taxon>Bacillati</taxon>
        <taxon>Bacillota</taxon>
        <taxon>Clostridia</taxon>
        <taxon>Lachnospirales</taxon>
        <taxon>Lachnospiraceae</taxon>
        <taxon>Anaeromicropila</taxon>
    </lineage>
</organism>
<feature type="signal peptide" evidence="1">
    <location>
        <begin position="1"/>
        <end position="23"/>
    </location>
</feature>
<evidence type="ECO:0000256" key="1">
    <source>
        <dbReference type="SAM" id="SignalP"/>
    </source>
</evidence>
<dbReference type="Proteomes" id="UP000199659">
    <property type="component" value="Unassembled WGS sequence"/>
</dbReference>